<keyword evidence="1" id="KW-0808">Transferase</keyword>
<name>A0A815U3V9_9BILA</name>
<dbReference type="GO" id="GO:0006370">
    <property type="term" value="P:7-methylguanosine mRNA capping"/>
    <property type="evidence" value="ECO:0007669"/>
    <property type="project" value="UniProtKB-UniRule"/>
</dbReference>
<dbReference type="GO" id="GO:0005634">
    <property type="term" value="C:nucleus"/>
    <property type="evidence" value="ECO:0007669"/>
    <property type="project" value="UniProtKB-SubCell"/>
</dbReference>
<keyword evidence="1" id="KW-0507">mRNA processing</keyword>
<gene>
    <name evidence="2" type="ORF">RFH988_LOCUS39106</name>
</gene>
<dbReference type="PANTHER" id="PTHR16121:SF0">
    <property type="entry name" value="CAP-SPECIFIC MRNA (NUCLEOSIDE-2'-O-)-METHYLTRANSFERASE 1"/>
    <property type="match status" value="1"/>
</dbReference>
<reference evidence="2" key="1">
    <citation type="submission" date="2021-02" db="EMBL/GenBank/DDBJ databases">
        <authorList>
            <person name="Nowell W R."/>
        </authorList>
    </citation>
    <scope>NUCLEOTIDE SEQUENCE</scope>
</reference>
<keyword evidence="1" id="KW-0489">Methyltransferase</keyword>
<protein>
    <recommendedName>
        <fullName evidence="1">Cap-specific mRNA (nucleoside-2'-O-)-methyltransferase 1</fullName>
        <ecNumber evidence="1">2.1.1.57</ecNumber>
    </recommendedName>
    <alternativeName>
        <fullName evidence="1">Cap1 2'O-ribose methyltransferase 1</fullName>
    </alternativeName>
</protein>
<comment type="function">
    <text evidence="1">S-adenosyl-L-methionine-dependent methyltransferase that mediates RNA cap1 2'-O-ribose methylation to the 5'-cap structure of RNAs. Methylates the ribose of the first nucleotide of a m(7)GpppG-capped mRNA to produce m(7)GpppNmp (cap1).</text>
</comment>
<dbReference type="GO" id="GO:0016556">
    <property type="term" value="P:mRNA modification"/>
    <property type="evidence" value="ECO:0007669"/>
    <property type="project" value="UniProtKB-UniRule"/>
</dbReference>
<dbReference type="GO" id="GO:0004483">
    <property type="term" value="F:methyltransferase cap1 activity"/>
    <property type="evidence" value="ECO:0007669"/>
    <property type="project" value="UniProtKB-UniRule"/>
</dbReference>
<dbReference type="Proteomes" id="UP000663882">
    <property type="component" value="Unassembled WGS sequence"/>
</dbReference>
<dbReference type="OrthoDB" id="10251234at2759"/>
<dbReference type="GO" id="GO:0005737">
    <property type="term" value="C:cytoplasm"/>
    <property type="evidence" value="ECO:0007669"/>
    <property type="project" value="TreeGrafter"/>
</dbReference>
<evidence type="ECO:0000313" key="3">
    <source>
        <dbReference type="Proteomes" id="UP000663882"/>
    </source>
</evidence>
<accession>A0A815U3V9</accession>
<dbReference type="Gene3D" id="3.40.50.12760">
    <property type="match status" value="1"/>
</dbReference>
<feature type="non-terminal residue" evidence="2">
    <location>
        <position position="1"/>
    </location>
</feature>
<keyword evidence="1" id="KW-0539">Nucleus</keyword>
<proteinExistence type="predicted"/>
<comment type="catalytic activity">
    <reaction evidence="1">
        <text>a 5'-end (N(7)-methyl 5'-triphosphoguanosine)-ribonucleoside in mRNA + S-adenosyl-L-methionine = a 5'-end (N(7)-methyl 5'-triphosphoguanosine)-(2'-O-methyl-ribonucleoside) in mRNA + S-adenosyl-L-homocysteine + H(+)</text>
        <dbReference type="Rhea" id="RHEA:67020"/>
        <dbReference type="Rhea" id="RHEA-COMP:17167"/>
        <dbReference type="Rhea" id="RHEA-COMP:17168"/>
        <dbReference type="ChEBI" id="CHEBI:15378"/>
        <dbReference type="ChEBI" id="CHEBI:57856"/>
        <dbReference type="ChEBI" id="CHEBI:59789"/>
        <dbReference type="ChEBI" id="CHEBI:156461"/>
        <dbReference type="ChEBI" id="CHEBI:167609"/>
        <dbReference type="EC" id="2.1.1.57"/>
    </reaction>
</comment>
<dbReference type="PANTHER" id="PTHR16121">
    <property type="entry name" value="CAP-SPECIFIC MRNA (NUCLEOSIDE-2'-O-)-METHYLTRANSFERASE 1-RELATED"/>
    <property type="match status" value="1"/>
</dbReference>
<dbReference type="InterPro" id="IPR050851">
    <property type="entry name" value="mRNA_Cap_2O-Ribose_MeTrfase"/>
</dbReference>
<dbReference type="AlphaFoldDB" id="A0A815U3V9"/>
<organism evidence="2 3">
    <name type="scientific">Rotaria sordida</name>
    <dbReference type="NCBI Taxonomy" id="392033"/>
    <lineage>
        <taxon>Eukaryota</taxon>
        <taxon>Metazoa</taxon>
        <taxon>Spiralia</taxon>
        <taxon>Gnathifera</taxon>
        <taxon>Rotifera</taxon>
        <taxon>Eurotatoria</taxon>
        <taxon>Bdelloidea</taxon>
        <taxon>Philodinida</taxon>
        <taxon>Philodinidae</taxon>
        <taxon>Rotaria</taxon>
    </lineage>
</organism>
<sequence length="43" mass="5214">MYRTFNQISIHKPVTSRSANSERYIICKGLREDMRDIVRAYMY</sequence>
<evidence type="ECO:0000256" key="1">
    <source>
        <dbReference type="RuleBase" id="RU368012"/>
    </source>
</evidence>
<dbReference type="EC" id="2.1.1.57" evidence="1"/>
<comment type="subcellular location">
    <subcellularLocation>
        <location evidence="1">Nucleus</location>
    </subcellularLocation>
</comment>
<evidence type="ECO:0000313" key="2">
    <source>
        <dbReference type="EMBL" id="CAF1512468.1"/>
    </source>
</evidence>
<comment type="caution">
    <text evidence="2">The sequence shown here is derived from an EMBL/GenBank/DDBJ whole genome shotgun (WGS) entry which is preliminary data.</text>
</comment>
<keyword evidence="1" id="KW-0949">S-adenosyl-L-methionine</keyword>
<keyword evidence="1" id="KW-0506">mRNA capping</keyword>
<dbReference type="EMBL" id="CAJNOO010013640">
    <property type="protein sequence ID" value="CAF1512468.1"/>
    <property type="molecule type" value="Genomic_DNA"/>
</dbReference>
<dbReference type="GO" id="GO:0003676">
    <property type="term" value="F:nucleic acid binding"/>
    <property type="evidence" value="ECO:0007669"/>
    <property type="project" value="UniProtKB-UniRule"/>
</dbReference>
<dbReference type="GO" id="GO:0032259">
    <property type="term" value="P:methylation"/>
    <property type="evidence" value="ECO:0007669"/>
    <property type="project" value="UniProtKB-KW"/>
</dbReference>